<organism evidence="2 3">
    <name type="scientific">Mytilus edulis</name>
    <name type="common">Blue mussel</name>
    <dbReference type="NCBI Taxonomy" id="6550"/>
    <lineage>
        <taxon>Eukaryota</taxon>
        <taxon>Metazoa</taxon>
        <taxon>Spiralia</taxon>
        <taxon>Lophotrochozoa</taxon>
        <taxon>Mollusca</taxon>
        <taxon>Bivalvia</taxon>
        <taxon>Autobranchia</taxon>
        <taxon>Pteriomorphia</taxon>
        <taxon>Mytilida</taxon>
        <taxon>Mytiloidea</taxon>
        <taxon>Mytilidae</taxon>
        <taxon>Mytilinae</taxon>
        <taxon>Mytilus</taxon>
    </lineage>
</organism>
<dbReference type="InterPro" id="IPR019412">
    <property type="entry name" value="IML2/TPR_39"/>
</dbReference>
<proteinExistence type="predicted"/>
<protein>
    <submittedName>
        <fullName evidence="2">Tetratricopeptide repeat protein 39C</fullName>
    </submittedName>
</protein>
<dbReference type="AlphaFoldDB" id="A0A8S3PX06"/>
<feature type="region of interest" description="Disordered" evidence="1">
    <location>
        <begin position="1"/>
        <end position="22"/>
    </location>
</feature>
<comment type="caution">
    <text evidence="2">The sequence shown here is derived from an EMBL/GenBank/DDBJ whole genome shotgun (WGS) entry which is preliminary data.</text>
</comment>
<evidence type="ECO:0000256" key="1">
    <source>
        <dbReference type="SAM" id="MobiDB-lite"/>
    </source>
</evidence>
<dbReference type="OrthoDB" id="2154985at2759"/>
<dbReference type="EMBL" id="CAJPWZ010000242">
    <property type="protein sequence ID" value="CAG2188478.1"/>
    <property type="molecule type" value="Genomic_DNA"/>
</dbReference>
<dbReference type="Pfam" id="PF10300">
    <property type="entry name" value="Iml2-TPR_39"/>
    <property type="match status" value="1"/>
</dbReference>
<name>A0A8S3PX06_MYTED</name>
<reference evidence="2" key="1">
    <citation type="submission" date="2021-03" db="EMBL/GenBank/DDBJ databases">
        <authorList>
            <person name="Bekaert M."/>
        </authorList>
    </citation>
    <scope>NUCLEOTIDE SEQUENCE</scope>
</reference>
<dbReference type="PANTHER" id="PTHR31859:SF1">
    <property type="entry name" value="TETRATRICOPEPTIDE REPEAT PROTEIN 39C"/>
    <property type="match status" value="1"/>
</dbReference>
<dbReference type="SUPFAM" id="SSF48452">
    <property type="entry name" value="TPR-like"/>
    <property type="match status" value="1"/>
</dbReference>
<evidence type="ECO:0000313" key="2">
    <source>
        <dbReference type="EMBL" id="CAG2188478.1"/>
    </source>
</evidence>
<evidence type="ECO:0000313" key="3">
    <source>
        <dbReference type="Proteomes" id="UP000683360"/>
    </source>
</evidence>
<dbReference type="Proteomes" id="UP000683360">
    <property type="component" value="Unassembled WGS sequence"/>
</dbReference>
<accession>A0A8S3PX06</accession>
<sequence length="487" mass="54831">MAGRSEMSDMTDMGSSESESVLGQDDSELALSGIRMLLNNGFEEAQALFDKYKNDSSLMHAGHSFVYFMGETTISIEDKIQRQVIVADSILYQGILIFTNQDISSYIKGGWYLRKAYKIYEKLHKDVNQLIAASKLKQSKSQNSLTSAGSAVSSDGPIDSNDNELTHDVLSRLLGAVNFGYGTFQLCISMVPPKILKLIEFLGFEGDREAGLAALDFTNHSKDMKAPLATLGLLWYHTVLRPFFALDGANDYDAGTHDAEVIIAEKESEFENSALFLFFAKKTDESLELYRRALEAAKGQKELELMNLYEIGWCNIMKLNWRESLGAFTRLKDETKWSKCYYTYLMGVSLGAMGDVKGAKDTLKDVPGLLKKKNNQIEAFVSRRAEKMKKNPPTQEICRLLSLELIFLWHALPTCTEDELKPFLDVCDMQTDKNVFHLKCLLEGAIYKELGQDEYALQCLDESLARHQGMKDDNHVPAFTLCENSFH</sequence>
<dbReference type="GO" id="GO:0060271">
    <property type="term" value="P:cilium assembly"/>
    <property type="evidence" value="ECO:0007669"/>
    <property type="project" value="TreeGrafter"/>
</dbReference>
<dbReference type="InterPro" id="IPR011990">
    <property type="entry name" value="TPR-like_helical_dom_sf"/>
</dbReference>
<dbReference type="PANTHER" id="PTHR31859">
    <property type="entry name" value="TETRATRICOPEPTIDE REPEAT PROTEIN 39 FAMILY MEMBER"/>
    <property type="match status" value="1"/>
</dbReference>
<keyword evidence="3" id="KW-1185">Reference proteome</keyword>
<gene>
    <name evidence="2" type="ORF">MEDL_3890</name>
</gene>